<keyword evidence="1" id="KW-0812">Transmembrane</keyword>
<evidence type="ECO:0008006" key="4">
    <source>
        <dbReference type="Google" id="ProtNLM"/>
    </source>
</evidence>
<dbReference type="STRING" id="144512.A0A0V0U2K3"/>
<evidence type="ECO:0000313" key="3">
    <source>
        <dbReference type="Proteomes" id="UP000055048"/>
    </source>
</evidence>
<dbReference type="Proteomes" id="UP000055048">
    <property type="component" value="Unassembled WGS sequence"/>
</dbReference>
<dbReference type="EMBL" id="JYDJ01000082">
    <property type="protein sequence ID" value="KRX45111.1"/>
    <property type="molecule type" value="Genomic_DNA"/>
</dbReference>
<comment type="caution">
    <text evidence="2">The sequence shown here is derived from an EMBL/GenBank/DDBJ whole genome shotgun (WGS) entry which is preliminary data.</text>
</comment>
<accession>A0A0V0U2K3</accession>
<organism evidence="2 3">
    <name type="scientific">Trichinella murrelli</name>
    <dbReference type="NCBI Taxonomy" id="144512"/>
    <lineage>
        <taxon>Eukaryota</taxon>
        <taxon>Metazoa</taxon>
        <taxon>Ecdysozoa</taxon>
        <taxon>Nematoda</taxon>
        <taxon>Enoplea</taxon>
        <taxon>Dorylaimia</taxon>
        <taxon>Trichinellida</taxon>
        <taxon>Trichinellidae</taxon>
        <taxon>Trichinella</taxon>
    </lineage>
</organism>
<feature type="transmembrane region" description="Helical" evidence="1">
    <location>
        <begin position="277"/>
        <end position="299"/>
    </location>
</feature>
<feature type="transmembrane region" description="Helical" evidence="1">
    <location>
        <begin position="249"/>
        <end position="271"/>
    </location>
</feature>
<evidence type="ECO:0000313" key="2">
    <source>
        <dbReference type="EMBL" id="KRX45111.1"/>
    </source>
</evidence>
<protein>
    <recommendedName>
        <fullName evidence="4">G-protein coupled receptors family 1 profile domain-containing protein</fullName>
    </recommendedName>
</protein>
<dbReference type="Gene3D" id="1.20.1070.10">
    <property type="entry name" value="Rhodopsin 7-helix transmembrane proteins"/>
    <property type="match status" value="1"/>
</dbReference>
<dbReference type="OrthoDB" id="5914445at2759"/>
<feature type="transmembrane region" description="Helical" evidence="1">
    <location>
        <begin position="67"/>
        <end position="90"/>
    </location>
</feature>
<gene>
    <name evidence="2" type="ORF">T05_8183</name>
</gene>
<feature type="transmembrane region" description="Helical" evidence="1">
    <location>
        <begin position="149"/>
        <end position="173"/>
    </location>
</feature>
<keyword evidence="1" id="KW-1133">Transmembrane helix</keyword>
<feature type="transmembrane region" description="Helical" evidence="1">
    <location>
        <begin position="110"/>
        <end position="128"/>
    </location>
</feature>
<keyword evidence="3" id="KW-1185">Reference proteome</keyword>
<keyword evidence="1" id="KW-0472">Membrane</keyword>
<reference evidence="2 3" key="1">
    <citation type="submission" date="2015-01" db="EMBL/GenBank/DDBJ databases">
        <title>Evolution of Trichinella species and genotypes.</title>
        <authorList>
            <person name="Korhonen P.K."/>
            <person name="Edoardo P."/>
            <person name="Giuseppe L.R."/>
            <person name="Gasser R.B."/>
        </authorList>
    </citation>
    <scope>NUCLEOTIDE SEQUENCE [LARGE SCALE GENOMIC DNA]</scope>
    <source>
        <strain evidence="2">ISS417</strain>
    </source>
</reference>
<dbReference type="AlphaFoldDB" id="A0A0V0U2K3"/>
<feature type="transmembrane region" description="Helical" evidence="1">
    <location>
        <begin position="32"/>
        <end position="55"/>
    </location>
</feature>
<evidence type="ECO:0000256" key="1">
    <source>
        <dbReference type="SAM" id="Phobius"/>
    </source>
</evidence>
<proteinExistence type="predicted"/>
<name>A0A0V0U2K3_9BILA</name>
<sequence>MLVKMYNETHLNYSKNASNLFEKKSLFVLSTWTLRVVFGLLACLTNCFYLILTIYEKSIFKSQKIVAVNAAGCIILGIGLVEAYLLRIVGYQVPGVSTPFHCIFANAHPTMYSFGELLTAYSLLFVSIDRLIAIRQTKLLKAVNETSRNYMLIACIILSLIDLICMWISAYLLRMKTISAACYRSHVVGRSYYLFHFSCCILLAYCSLCFYIIGLIQLKSAFKTRLKAANPLIQKLRLNRESLVTKKTFILIGFTVLLQGIPNTLRIYFFLNKNHSWISDIALTINAFALSLYAIYYIVTSDIAKSVKKKVTSTFHKNSVTPQF</sequence>
<feature type="transmembrane region" description="Helical" evidence="1">
    <location>
        <begin position="193"/>
        <end position="216"/>
    </location>
</feature>